<dbReference type="Proteomes" id="UP000004828">
    <property type="component" value="Unassembled WGS sequence"/>
</dbReference>
<dbReference type="EMBL" id="ABYJ02000054">
    <property type="protein sequence ID" value="EEV01860.1"/>
    <property type="molecule type" value="Genomic_DNA"/>
</dbReference>
<reference evidence="1 2" key="1">
    <citation type="submission" date="2009-08" db="EMBL/GenBank/DDBJ databases">
        <authorList>
            <person name="Weinstock G."/>
            <person name="Sodergren E."/>
            <person name="Clifton S."/>
            <person name="Fulton L."/>
            <person name="Fulton B."/>
            <person name="Courtney L."/>
            <person name="Fronick C."/>
            <person name="Harrison M."/>
            <person name="Strong C."/>
            <person name="Farmer C."/>
            <person name="Delahaunty K."/>
            <person name="Markovic C."/>
            <person name="Hall O."/>
            <person name="Minx P."/>
            <person name="Tomlinson C."/>
            <person name="Mitreva M."/>
            <person name="Nelson J."/>
            <person name="Hou S."/>
            <person name="Wollam A."/>
            <person name="Pepin K.H."/>
            <person name="Johnson M."/>
            <person name="Bhonagiri V."/>
            <person name="Nash W.E."/>
            <person name="Warren W."/>
            <person name="Chinwalla A."/>
            <person name="Mardis E.R."/>
            <person name="Wilson R.K."/>
        </authorList>
    </citation>
    <scope>NUCLEOTIDE SEQUENCE [LARGE SCALE GENOMIC DNA]</scope>
    <source>
        <strain evidence="1 2">L1-82</strain>
    </source>
</reference>
<comment type="caution">
    <text evidence="1">The sequence shown here is derived from an EMBL/GenBank/DDBJ whole genome shotgun (WGS) entry which is preliminary data.</text>
</comment>
<protein>
    <submittedName>
        <fullName evidence="1">Uncharacterized protein</fullName>
    </submittedName>
</protein>
<name>C7G8I2_9FIRM</name>
<proteinExistence type="predicted"/>
<accession>C7G8I2</accession>
<evidence type="ECO:0000313" key="2">
    <source>
        <dbReference type="Proteomes" id="UP000004828"/>
    </source>
</evidence>
<sequence>MISIVIFSSIIFQYPFLQKPAQNLRTSHYITPPAKNECFF</sequence>
<evidence type="ECO:0000313" key="1">
    <source>
        <dbReference type="EMBL" id="EEV01860.1"/>
    </source>
</evidence>
<dbReference type="HOGENOM" id="CLU_3295887_0_0_9"/>
<organism evidence="1 2">
    <name type="scientific">Roseburia intestinalis L1-82</name>
    <dbReference type="NCBI Taxonomy" id="536231"/>
    <lineage>
        <taxon>Bacteria</taxon>
        <taxon>Bacillati</taxon>
        <taxon>Bacillota</taxon>
        <taxon>Clostridia</taxon>
        <taxon>Lachnospirales</taxon>
        <taxon>Lachnospiraceae</taxon>
        <taxon>Roseburia</taxon>
    </lineage>
</organism>
<dbReference type="AlphaFoldDB" id="C7G8I2"/>
<gene>
    <name evidence="1" type="ORF">ROSINTL182_06209</name>
</gene>